<evidence type="ECO:0000313" key="3">
    <source>
        <dbReference type="Proteomes" id="UP000256862"/>
    </source>
</evidence>
<keyword evidence="1" id="KW-0472">Membrane</keyword>
<accession>A0A375FFU8</accession>
<proteinExistence type="predicted"/>
<gene>
    <name evidence="2" type="ORF">CO2235_U1000025</name>
</gene>
<evidence type="ECO:0000313" key="2">
    <source>
        <dbReference type="EMBL" id="SPC05037.1"/>
    </source>
</evidence>
<organism evidence="2 3">
    <name type="scientific">Cupriavidus oxalaticus</name>
    <dbReference type="NCBI Taxonomy" id="96344"/>
    <lineage>
        <taxon>Bacteria</taxon>
        <taxon>Pseudomonadati</taxon>
        <taxon>Pseudomonadota</taxon>
        <taxon>Betaproteobacteria</taxon>
        <taxon>Burkholderiales</taxon>
        <taxon>Burkholderiaceae</taxon>
        <taxon>Cupriavidus</taxon>
    </lineage>
</organism>
<name>A0A375FFU8_9BURK</name>
<dbReference type="AlphaFoldDB" id="A0A375FFU8"/>
<feature type="transmembrane region" description="Helical" evidence="1">
    <location>
        <begin position="6"/>
        <end position="25"/>
    </location>
</feature>
<keyword evidence="1" id="KW-0812">Transmembrane</keyword>
<keyword evidence="1" id="KW-1133">Transmembrane helix</keyword>
<protein>
    <submittedName>
        <fullName evidence="2">Uncharacterized protein</fullName>
    </submittedName>
</protein>
<dbReference type="EMBL" id="OGUS01000003">
    <property type="protein sequence ID" value="SPC05037.1"/>
    <property type="molecule type" value="Genomic_DNA"/>
</dbReference>
<sequence>MSLASAPADFYAFFIPLYRLYILFLSPHR</sequence>
<evidence type="ECO:0000256" key="1">
    <source>
        <dbReference type="SAM" id="Phobius"/>
    </source>
</evidence>
<reference evidence="3" key="1">
    <citation type="submission" date="2018-01" db="EMBL/GenBank/DDBJ databases">
        <authorList>
            <person name="Gaut B.S."/>
            <person name="Morton B.R."/>
            <person name="Clegg M.T."/>
            <person name="Duvall M.R."/>
        </authorList>
    </citation>
    <scope>NUCLEOTIDE SEQUENCE [LARGE SCALE GENOMIC DNA]</scope>
</reference>
<dbReference type="Proteomes" id="UP000256862">
    <property type="component" value="Unassembled WGS sequence"/>
</dbReference>
<comment type="caution">
    <text evidence="2">The sequence shown here is derived from an EMBL/GenBank/DDBJ whole genome shotgun (WGS) entry which is preliminary data.</text>
</comment>